<evidence type="ECO:0000256" key="5">
    <source>
        <dbReference type="ARBA" id="ARBA00022989"/>
    </source>
</evidence>
<dbReference type="Gene3D" id="1.10.3720.10">
    <property type="entry name" value="MetI-like"/>
    <property type="match status" value="1"/>
</dbReference>
<feature type="transmembrane region" description="Helical" evidence="7">
    <location>
        <begin position="110"/>
        <end position="130"/>
    </location>
</feature>
<sequence>MRTRSAQWGRKLFIAAFIIPTFLFFCLFTVYPVVQALYNSFFDWSGGSETKEFVGLGNFKELLSDPIMHIAIGNDYFLVVGKVIGIMIIATFFAVALTRFNIKGSGFFRAIFFIPNVISVVVIGVLWNFIYNPQIGFLNAFLSLFTENKVDITWLGFPQHTIWMLLPPTIWAGIGFYMILMIAAIVNIPASYYESANIDGANQWRQFTNITVPLIWEQMKVSILNIVFTTLNGSFVIVWIMTVGGPDNTTQVMGSYLYQMAFRQYHFGYGAAIGVVILVMSLITTLVLQRLMKRDTIEMGQ</sequence>
<feature type="transmembrane region" description="Helical" evidence="7">
    <location>
        <begin position="265"/>
        <end position="288"/>
    </location>
</feature>
<name>A0ABT2UFX2_9BACL</name>
<dbReference type="Proteomes" id="UP001652445">
    <property type="component" value="Unassembled WGS sequence"/>
</dbReference>
<feature type="transmembrane region" description="Helical" evidence="7">
    <location>
        <begin position="170"/>
        <end position="188"/>
    </location>
</feature>
<gene>
    <name evidence="9" type="ORF">OB236_13015</name>
</gene>
<comment type="subcellular location">
    <subcellularLocation>
        <location evidence="1 7">Cell membrane</location>
        <topology evidence="1 7">Multi-pass membrane protein</topology>
    </subcellularLocation>
</comment>
<dbReference type="PANTHER" id="PTHR30193:SF41">
    <property type="entry name" value="DIACETYLCHITOBIOSE UPTAKE SYSTEM PERMEASE PROTEIN NGCF"/>
    <property type="match status" value="1"/>
</dbReference>
<protein>
    <submittedName>
        <fullName evidence="9">Sugar ABC transporter permease</fullName>
    </submittedName>
</protein>
<keyword evidence="3" id="KW-1003">Cell membrane</keyword>
<evidence type="ECO:0000259" key="8">
    <source>
        <dbReference type="PROSITE" id="PS50928"/>
    </source>
</evidence>
<proteinExistence type="inferred from homology"/>
<keyword evidence="10" id="KW-1185">Reference proteome</keyword>
<evidence type="ECO:0000256" key="3">
    <source>
        <dbReference type="ARBA" id="ARBA00022475"/>
    </source>
</evidence>
<dbReference type="InterPro" id="IPR000515">
    <property type="entry name" value="MetI-like"/>
</dbReference>
<comment type="similarity">
    <text evidence="7">Belongs to the binding-protein-dependent transport system permease family.</text>
</comment>
<dbReference type="InterPro" id="IPR035906">
    <property type="entry name" value="MetI-like_sf"/>
</dbReference>
<feature type="transmembrane region" description="Helical" evidence="7">
    <location>
        <begin position="12"/>
        <end position="34"/>
    </location>
</feature>
<dbReference type="InterPro" id="IPR051393">
    <property type="entry name" value="ABC_transporter_permease"/>
</dbReference>
<evidence type="ECO:0000313" key="10">
    <source>
        <dbReference type="Proteomes" id="UP001652445"/>
    </source>
</evidence>
<dbReference type="PROSITE" id="PS50928">
    <property type="entry name" value="ABC_TM1"/>
    <property type="match status" value="1"/>
</dbReference>
<dbReference type="Pfam" id="PF00528">
    <property type="entry name" value="BPD_transp_1"/>
    <property type="match status" value="1"/>
</dbReference>
<dbReference type="SUPFAM" id="SSF161098">
    <property type="entry name" value="MetI-like"/>
    <property type="match status" value="1"/>
</dbReference>
<dbReference type="RefSeq" id="WP_262684353.1">
    <property type="nucleotide sequence ID" value="NZ_JAOQIO010000036.1"/>
</dbReference>
<dbReference type="CDD" id="cd06261">
    <property type="entry name" value="TM_PBP2"/>
    <property type="match status" value="1"/>
</dbReference>
<evidence type="ECO:0000256" key="1">
    <source>
        <dbReference type="ARBA" id="ARBA00004651"/>
    </source>
</evidence>
<organism evidence="9 10">
    <name type="scientific">Paenibacillus baimaensis</name>
    <dbReference type="NCBI Taxonomy" id="2982185"/>
    <lineage>
        <taxon>Bacteria</taxon>
        <taxon>Bacillati</taxon>
        <taxon>Bacillota</taxon>
        <taxon>Bacilli</taxon>
        <taxon>Bacillales</taxon>
        <taxon>Paenibacillaceae</taxon>
        <taxon>Paenibacillus</taxon>
    </lineage>
</organism>
<reference evidence="9 10" key="1">
    <citation type="submission" date="2022-09" db="EMBL/GenBank/DDBJ databases">
        <authorList>
            <person name="Han X.L."/>
            <person name="Wang Q."/>
            <person name="Lu T."/>
        </authorList>
    </citation>
    <scope>NUCLEOTIDE SEQUENCE [LARGE SCALE GENOMIC DNA]</scope>
    <source>
        <strain evidence="9 10">WQ 127069</strain>
    </source>
</reference>
<evidence type="ECO:0000313" key="9">
    <source>
        <dbReference type="EMBL" id="MCU6793041.1"/>
    </source>
</evidence>
<keyword evidence="2 7" id="KW-0813">Transport</keyword>
<evidence type="ECO:0000256" key="6">
    <source>
        <dbReference type="ARBA" id="ARBA00023136"/>
    </source>
</evidence>
<feature type="transmembrane region" description="Helical" evidence="7">
    <location>
        <begin position="223"/>
        <end position="245"/>
    </location>
</feature>
<feature type="domain" description="ABC transmembrane type-1" evidence="8">
    <location>
        <begin position="72"/>
        <end position="288"/>
    </location>
</feature>
<keyword evidence="4 7" id="KW-0812">Transmembrane</keyword>
<comment type="caution">
    <text evidence="9">The sequence shown here is derived from an EMBL/GenBank/DDBJ whole genome shotgun (WGS) entry which is preliminary data.</text>
</comment>
<dbReference type="PANTHER" id="PTHR30193">
    <property type="entry name" value="ABC TRANSPORTER PERMEASE PROTEIN"/>
    <property type="match status" value="1"/>
</dbReference>
<evidence type="ECO:0000256" key="7">
    <source>
        <dbReference type="RuleBase" id="RU363032"/>
    </source>
</evidence>
<evidence type="ECO:0000256" key="4">
    <source>
        <dbReference type="ARBA" id="ARBA00022692"/>
    </source>
</evidence>
<accession>A0ABT2UFX2</accession>
<dbReference type="EMBL" id="JAOQIO010000036">
    <property type="protein sequence ID" value="MCU6793041.1"/>
    <property type="molecule type" value="Genomic_DNA"/>
</dbReference>
<feature type="transmembrane region" description="Helical" evidence="7">
    <location>
        <begin position="76"/>
        <end position="98"/>
    </location>
</feature>
<keyword evidence="6 7" id="KW-0472">Membrane</keyword>
<evidence type="ECO:0000256" key="2">
    <source>
        <dbReference type="ARBA" id="ARBA00022448"/>
    </source>
</evidence>
<keyword evidence="5 7" id="KW-1133">Transmembrane helix</keyword>